<dbReference type="InterPro" id="IPR036034">
    <property type="entry name" value="PDZ_sf"/>
</dbReference>
<dbReference type="InterPro" id="IPR011782">
    <property type="entry name" value="Pept_S1C_Do"/>
</dbReference>
<keyword evidence="3 10" id="KW-0732">Signal</keyword>
<evidence type="ECO:0000256" key="9">
    <source>
        <dbReference type="SAM" id="MobiDB-lite"/>
    </source>
</evidence>
<comment type="similarity">
    <text evidence="1">Belongs to the peptidase S1C family.</text>
</comment>
<dbReference type="GO" id="GO:0006508">
    <property type="term" value="P:proteolysis"/>
    <property type="evidence" value="ECO:0007669"/>
    <property type="project" value="UniProtKB-KW"/>
</dbReference>
<dbReference type="PROSITE" id="PS50106">
    <property type="entry name" value="PDZ"/>
    <property type="match status" value="1"/>
</dbReference>
<dbReference type="Pfam" id="PF13180">
    <property type="entry name" value="PDZ_2"/>
    <property type="match status" value="1"/>
</dbReference>
<dbReference type="PANTHER" id="PTHR22939">
    <property type="entry name" value="SERINE PROTEASE FAMILY S1C HTRA-RELATED"/>
    <property type="match status" value="1"/>
</dbReference>
<dbReference type="InterPro" id="IPR009003">
    <property type="entry name" value="Peptidase_S1_PA"/>
</dbReference>
<feature type="domain" description="PDZ" evidence="11">
    <location>
        <begin position="281"/>
        <end position="347"/>
    </location>
</feature>
<organism evidence="12 13">
    <name type="scientific">Aminomonas paucivorans DSM 12260</name>
    <dbReference type="NCBI Taxonomy" id="584708"/>
    <lineage>
        <taxon>Bacteria</taxon>
        <taxon>Thermotogati</taxon>
        <taxon>Synergistota</taxon>
        <taxon>Synergistia</taxon>
        <taxon>Synergistales</taxon>
        <taxon>Synergistaceae</taxon>
        <taxon>Aminomonas</taxon>
    </lineage>
</organism>
<evidence type="ECO:0000256" key="4">
    <source>
        <dbReference type="ARBA" id="ARBA00022737"/>
    </source>
</evidence>
<feature type="chain" id="PRO_5003167923" evidence="10">
    <location>
        <begin position="31"/>
        <end position="496"/>
    </location>
</feature>
<dbReference type="Gene3D" id="2.40.10.120">
    <property type="match status" value="1"/>
</dbReference>
<dbReference type="SUPFAM" id="SSF50156">
    <property type="entry name" value="PDZ domain-like"/>
    <property type="match status" value="2"/>
</dbReference>
<dbReference type="InterPro" id="IPR001478">
    <property type="entry name" value="PDZ"/>
</dbReference>
<evidence type="ECO:0000256" key="5">
    <source>
        <dbReference type="ARBA" id="ARBA00022801"/>
    </source>
</evidence>
<evidence type="ECO:0000256" key="10">
    <source>
        <dbReference type="SAM" id="SignalP"/>
    </source>
</evidence>
<dbReference type="EMBL" id="CM001022">
    <property type="protein sequence ID" value="EFQ23555.1"/>
    <property type="molecule type" value="Genomic_DNA"/>
</dbReference>
<gene>
    <name evidence="12" type="ORF">Apau_1129</name>
</gene>
<dbReference type="EC" id="3.4.21.108" evidence="12"/>
<dbReference type="SMART" id="SM00228">
    <property type="entry name" value="PDZ"/>
    <property type="match status" value="2"/>
</dbReference>
<evidence type="ECO:0000256" key="1">
    <source>
        <dbReference type="ARBA" id="ARBA00010541"/>
    </source>
</evidence>
<dbReference type="PRINTS" id="PR00834">
    <property type="entry name" value="PROTEASES2C"/>
</dbReference>
<feature type="active site" description="Charge relay system" evidence="7">
    <location>
        <position position="165"/>
    </location>
</feature>
<name>E3CXU5_9BACT</name>
<dbReference type="PaxDb" id="584708-Apau_1129"/>
<feature type="active site" description="Charge relay system" evidence="7">
    <location>
        <position position="240"/>
    </location>
</feature>
<keyword evidence="13" id="KW-1185">Reference proteome</keyword>
<dbReference type="NCBIfam" id="TIGR02037">
    <property type="entry name" value="degP_htrA_DO"/>
    <property type="match status" value="1"/>
</dbReference>
<evidence type="ECO:0000313" key="13">
    <source>
        <dbReference type="Proteomes" id="UP000005096"/>
    </source>
</evidence>
<dbReference type="InterPro" id="IPR001940">
    <property type="entry name" value="Peptidase_S1C"/>
</dbReference>
<dbReference type="AlphaFoldDB" id="E3CXU5"/>
<dbReference type="Pfam" id="PF00595">
    <property type="entry name" value="PDZ"/>
    <property type="match status" value="1"/>
</dbReference>
<feature type="binding site" evidence="8">
    <location>
        <position position="165"/>
    </location>
    <ligand>
        <name>substrate</name>
    </ligand>
</feature>
<evidence type="ECO:0000256" key="6">
    <source>
        <dbReference type="ARBA" id="ARBA00022825"/>
    </source>
</evidence>
<feature type="region of interest" description="Disordered" evidence="9">
    <location>
        <begin position="388"/>
        <end position="407"/>
    </location>
</feature>
<accession>E3CXU5</accession>
<evidence type="ECO:0000256" key="8">
    <source>
        <dbReference type="PIRSR" id="PIRSR611782-2"/>
    </source>
</evidence>
<keyword evidence="5 12" id="KW-0378">Hydrolase</keyword>
<proteinExistence type="inferred from homology"/>
<evidence type="ECO:0000256" key="3">
    <source>
        <dbReference type="ARBA" id="ARBA00022729"/>
    </source>
</evidence>
<keyword evidence="2 12" id="KW-0645">Protease</keyword>
<keyword evidence="4" id="KW-0677">Repeat</keyword>
<evidence type="ECO:0000259" key="11">
    <source>
        <dbReference type="PROSITE" id="PS50106"/>
    </source>
</evidence>
<dbReference type="SUPFAM" id="SSF50494">
    <property type="entry name" value="Trypsin-like serine proteases"/>
    <property type="match status" value="1"/>
</dbReference>
<evidence type="ECO:0000313" key="12">
    <source>
        <dbReference type="EMBL" id="EFQ23555.1"/>
    </source>
</evidence>
<feature type="binding site" evidence="8">
    <location>
        <position position="82"/>
    </location>
    <ligand>
        <name>substrate</name>
    </ligand>
</feature>
<sequence>MKLPKKTPWILCALLTLALGTLFLSGPPGARVLQAASPTPAAPTVAPAPPASSSRGGDVFTGNPVAQIAKRSSPAVVNIDTETLVRQSMAPFPDDPFFRQFFGQELERFSRTVPMKGKGSGFLVSKDGYILTNNHVVEGADKITVTLLDGRHFPAKLVGRDPTFDLAVVKIQADKLPALPLGDSERVEVGEWVVAIGNPFGLENTVTVGVLSAKNRTIQAQNLNFQGFLQTDAAINPGNSGGPLLNLRGEVVGINTAIVPYAQGIGFAVPVNMAKQVMDDLIRHGEVKRGWMGVSVQSLTPAFAEAYGIPTAEGAVVGDVVPGSPADRAGLARGDVIVSLGGKTVKNSQDVVFAVRNFLAGDKVKLEFYRQKTKRSVEVVLGDLPGKGEKKAAKGSAPSAPERTSSRLGAAVSGVTPELRGRYRLPGSEGVVVLSVEGNSFAQMLGLRPGDLVLEANRRRIRGVPDWEAALGGKPKAVALLVWREGQTLFFSLKAE</sequence>
<keyword evidence="6" id="KW-0720">Serine protease</keyword>
<feature type="signal peptide" evidence="10">
    <location>
        <begin position="1"/>
        <end position="30"/>
    </location>
</feature>
<feature type="active site" description="Charge relay system" evidence="7">
    <location>
        <position position="135"/>
    </location>
</feature>
<evidence type="ECO:0000256" key="2">
    <source>
        <dbReference type="ARBA" id="ARBA00022670"/>
    </source>
</evidence>
<dbReference type="PANTHER" id="PTHR22939:SF129">
    <property type="entry name" value="SERINE PROTEASE HTRA2, MITOCHONDRIAL"/>
    <property type="match status" value="1"/>
</dbReference>
<dbReference type="FunFam" id="2.40.10.10:FF:000001">
    <property type="entry name" value="Periplasmic serine protease DegS"/>
    <property type="match status" value="1"/>
</dbReference>
<dbReference type="GO" id="GO:0004252">
    <property type="term" value="F:serine-type endopeptidase activity"/>
    <property type="evidence" value="ECO:0007669"/>
    <property type="project" value="InterPro"/>
</dbReference>
<evidence type="ECO:0000256" key="7">
    <source>
        <dbReference type="PIRSR" id="PIRSR611782-1"/>
    </source>
</evidence>
<dbReference type="Proteomes" id="UP000005096">
    <property type="component" value="Chromosome"/>
</dbReference>
<reference evidence="12 13" key="1">
    <citation type="journal article" date="2010" name="Stand. Genomic Sci.">
        <title>Non-contiguous finished genome sequence of Aminomonas paucivorans type strain (GLU-3).</title>
        <authorList>
            <person name="Pitluck S."/>
            <person name="Yasawong M."/>
            <person name="Held B."/>
            <person name="Lapidus A."/>
            <person name="Nolan M."/>
            <person name="Copeland A."/>
            <person name="Lucas S."/>
            <person name="Del Rio T.G."/>
            <person name="Tice H."/>
            <person name="Cheng J.F."/>
            <person name="Chertkov O."/>
            <person name="Goodwin L."/>
            <person name="Tapia R."/>
            <person name="Han C."/>
            <person name="Liolios K."/>
            <person name="Ivanova N."/>
            <person name="Mavromatis K."/>
            <person name="Ovchinnikova G."/>
            <person name="Pati A."/>
            <person name="Chen A."/>
            <person name="Palaniappan K."/>
            <person name="Land M."/>
            <person name="Hauser L."/>
            <person name="Chang Y.J."/>
            <person name="Jeffries C.D."/>
            <person name="Pukall R."/>
            <person name="Spring S."/>
            <person name="Rohde M."/>
            <person name="Sikorski J."/>
            <person name="Goker M."/>
            <person name="Woyke T."/>
            <person name="Bristow J."/>
            <person name="Eisen J.A."/>
            <person name="Markowitz V."/>
            <person name="Hugenholtz P."/>
            <person name="Kyrpides N.C."/>
            <person name="Klenk H.P."/>
        </authorList>
    </citation>
    <scope>NUCLEOTIDE SEQUENCE [LARGE SCALE GENOMIC DNA]</scope>
    <source>
        <strain evidence="12 13">DSM 12260</strain>
    </source>
</reference>
<dbReference type="eggNOG" id="COG0265">
    <property type="taxonomic scope" value="Bacteria"/>
</dbReference>
<feature type="binding site" evidence="8">
    <location>
        <position position="135"/>
    </location>
    <ligand>
        <name>substrate</name>
    </ligand>
</feature>
<dbReference type="STRING" id="584708.Apau_1129"/>
<dbReference type="Pfam" id="PF13365">
    <property type="entry name" value="Trypsin_2"/>
    <property type="match status" value="1"/>
</dbReference>
<protein>
    <submittedName>
        <fullName evidence="12">Protease Do</fullName>
        <ecNumber evidence="12">3.4.21.108</ecNumber>
    </submittedName>
</protein>
<dbReference type="HOGENOM" id="CLU_020120_1_0_0"/>
<feature type="binding site" evidence="8">
    <location>
        <begin position="238"/>
        <end position="240"/>
    </location>
    <ligand>
        <name>substrate</name>
    </ligand>
</feature>
<dbReference type="OrthoDB" id="9758917at2"/>
<dbReference type="Gene3D" id="2.30.42.10">
    <property type="match status" value="2"/>
</dbReference>
<dbReference type="RefSeq" id="WP_006300755.1">
    <property type="nucleotide sequence ID" value="NZ_CM001022.1"/>
</dbReference>